<feature type="compositionally biased region" description="Basic and acidic residues" evidence="1">
    <location>
        <begin position="1"/>
        <end position="12"/>
    </location>
</feature>
<evidence type="ECO:0000313" key="2">
    <source>
        <dbReference type="EMBL" id="GAA4752541.1"/>
    </source>
</evidence>
<gene>
    <name evidence="2" type="ORF">GCM10023350_42270</name>
</gene>
<protein>
    <submittedName>
        <fullName evidence="2">Uncharacterized protein</fullName>
    </submittedName>
</protein>
<feature type="region of interest" description="Disordered" evidence="1">
    <location>
        <begin position="1"/>
        <end position="27"/>
    </location>
</feature>
<accession>A0ABP8ZBY0</accession>
<comment type="caution">
    <text evidence="2">The sequence shown here is derived from an EMBL/GenBank/DDBJ whole genome shotgun (WGS) entry which is preliminary data.</text>
</comment>
<dbReference type="EMBL" id="BAABKN010000027">
    <property type="protein sequence ID" value="GAA4752541.1"/>
    <property type="molecule type" value="Genomic_DNA"/>
</dbReference>
<dbReference type="RefSeq" id="WP_345529008.1">
    <property type="nucleotide sequence ID" value="NZ_BAABKN010000027.1"/>
</dbReference>
<dbReference type="Proteomes" id="UP001499882">
    <property type="component" value="Unassembled WGS sequence"/>
</dbReference>
<keyword evidence="3" id="KW-1185">Reference proteome</keyword>
<feature type="region of interest" description="Disordered" evidence="1">
    <location>
        <begin position="44"/>
        <end position="69"/>
    </location>
</feature>
<organism evidence="2 3">
    <name type="scientific">Nocardioides endophyticus</name>
    <dbReference type="NCBI Taxonomy" id="1353775"/>
    <lineage>
        <taxon>Bacteria</taxon>
        <taxon>Bacillati</taxon>
        <taxon>Actinomycetota</taxon>
        <taxon>Actinomycetes</taxon>
        <taxon>Propionibacteriales</taxon>
        <taxon>Nocardioidaceae</taxon>
        <taxon>Nocardioides</taxon>
    </lineage>
</organism>
<proteinExistence type="predicted"/>
<name>A0ABP8ZBY0_9ACTN</name>
<sequence length="69" mass="6751">MARRSSVDREDGGVVGQEGRVTGTVGPGLVGEVILPVRGGLIASITGSSTSTTDTADTTSTQDASASAS</sequence>
<evidence type="ECO:0000256" key="1">
    <source>
        <dbReference type="SAM" id="MobiDB-lite"/>
    </source>
</evidence>
<reference evidence="3" key="1">
    <citation type="journal article" date="2019" name="Int. J. Syst. Evol. Microbiol.">
        <title>The Global Catalogue of Microorganisms (GCM) 10K type strain sequencing project: providing services to taxonomists for standard genome sequencing and annotation.</title>
        <authorList>
            <consortium name="The Broad Institute Genomics Platform"/>
            <consortium name="The Broad Institute Genome Sequencing Center for Infectious Disease"/>
            <person name="Wu L."/>
            <person name="Ma J."/>
        </authorList>
    </citation>
    <scope>NUCLEOTIDE SEQUENCE [LARGE SCALE GENOMIC DNA]</scope>
    <source>
        <strain evidence="3">JCM 18532</strain>
    </source>
</reference>
<evidence type="ECO:0000313" key="3">
    <source>
        <dbReference type="Proteomes" id="UP001499882"/>
    </source>
</evidence>